<reference evidence="1" key="2">
    <citation type="journal article" date="2023" name="Int. J. Mol. Sci.">
        <title>De Novo Assembly and Annotation of 11 Diverse Shrub Willow (Salix) Genomes Reveals Novel Gene Organization in Sex-Linked Regions.</title>
        <authorList>
            <person name="Hyden B."/>
            <person name="Feng K."/>
            <person name="Yates T.B."/>
            <person name="Jawdy S."/>
            <person name="Cereghino C."/>
            <person name="Smart L.B."/>
            <person name="Muchero W."/>
        </authorList>
    </citation>
    <scope>NUCLEOTIDE SEQUENCE</scope>
    <source>
        <tissue evidence="1">Shoot tip</tissue>
    </source>
</reference>
<dbReference type="PANTHER" id="PTHR43049:SF1">
    <property type="entry name" value="EARLY ENDOSOME ANTIGEN"/>
    <property type="match status" value="1"/>
</dbReference>
<name>A0A9Q0Q5N3_SALPP</name>
<keyword evidence="2" id="KW-1185">Reference proteome</keyword>
<protein>
    <submittedName>
        <fullName evidence="1">Uncharacterized protein</fullName>
    </submittedName>
</protein>
<dbReference type="PANTHER" id="PTHR43049">
    <property type="entry name" value="EARLY ENDOSOME ANTIGEN"/>
    <property type="match status" value="1"/>
</dbReference>
<dbReference type="AlphaFoldDB" id="A0A9Q0Q5N3"/>
<evidence type="ECO:0000313" key="1">
    <source>
        <dbReference type="EMBL" id="KAJ6700282.1"/>
    </source>
</evidence>
<dbReference type="EMBL" id="JAPFFK010000017">
    <property type="protein sequence ID" value="KAJ6700282.1"/>
    <property type="molecule type" value="Genomic_DNA"/>
</dbReference>
<comment type="caution">
    <text evidence="1">The sequence shown here is derived from an EMBL/GenBank/DDBJ whole genome shotgun (WGS) entry which is preliminary data.</text>
</comment>
<organism evidence="1 2">
    <name type="scientific">Salix purpurea</name>
    <name type="common">Purple osier willow</name>
    <dbReference type="NCBI Taxonomy" id="77065"/>
    <lineage>
        <taxon>Eukaryota</taxon>
        <taxon>Viridiplantae</taxon>
        <taxon>Streptophyta</taxon>
        <taxon>Embryophyta</taxon>
        <taxon>Tracheophyta</taxon>
        <taxon>Spermatophyta</taxon>
        <taxon>Magnoliopsida</taxon>
        <taxon>eudicotyledons</taxon>
        <taxon>Gunneridae</taxon>
        <taxon>Pentapetalae</taxon>
        <taxon>rosids</taxon>
        <taxon>fabids</taxon>
        <taxon>Malpighiales</taxon>
        <taxon>Salicaceae</taxon>
        <taxon>Saliceae</taxon>
        <taxon>Salix</taxon>
    </lineage>
</organism>
<evidence type="ECO:0000313" key="2">
    <source>
        <dbReference type="Proteomes" id="UP001151532"/>
    </source>
</evidence>
<gene>
    <name evidence="1" type="ORF">OIU79_013338</name>
</gene>
<reference evidence="1" key="1">
    <citation type="submission" date="2022-11" db="EMBL/GenBank/DDBJ databases">
        <authorList>
            <person name="Hyden B.L."/>
            <person name="Feng K."/>
            <person name="Yates T."/>
            <person name="Jawdy S."/>
            <person name="Smart L.B."/>
            <person name="Muchero W."/>
        </authorList>
    </citation>
    <scope>NUCLEOTIDE SEQUENCE</scope>
    <source>
        <tissue evidence="1">Shoot tip</tissue>
    </source>
</reference>
<accession>A0A9Q0Q5N3</accession>
<proteinExistence type="predicted"/>
<dbReference type="Proteomes" id="UP001151532">
    <property type="component" value="Chromosome 6"/>
</dbReference>
<sequence length="77" mass="8982">MHYQRDLELEDLIPSKYYDKIYELASEIEVCQAKSSSLEVSLQMAGEKEKELTKLLNLVTDEKKRLEEASSGSMRRR</sequence>